<feature type="domain" description="Rad60/SUMO-like" evidence="2">
    <location>
        <begin position="440"/>
        <end position="513"/>
    </location>
</feature>
<feature type="region of interest" description="Disordered" evidence="1">
    <location>
        <begin position="46"/>
        <end position="212"/>
    </location>
</feature>
<dbReference type="EMBL" id="AMKT01000005">
    <property type="protein sequence ID" value="OXG30316.1"/>
    <property type="molecule type" value="Genomic_DNA"/>
</dbReference>
<dbReference type="Gene3D" id="3.10.20.90">
    <property type="entry name" value="Phosphatidylinositol 3-kinase Catalytic Subunit, Chain A, domain 1"/>
    <property type="match status" value="1"/>
</dbReference>
<sequence length="514" mass="57202">MLKYVRWNGCVFLRSASCSFATCGCQRCPLATTYLAERTLLAAGVEREAGEREGETGHRDCREPTPSRDKIISPFSSLFPPRTMPDSDSDSSTDFFISKRKPNLKASTPPPIRSPSPPPSDSEEDPEGSGHKKKKRLNSRKPQSKLPEWTRQTSEHRKERKRSSVARASTETRDRERSNSSFTAAAAEDGGAKKNERRRIELTPPPVISEKKSQELRELVQRMYGGGSALDLLDDDDVEPQAIPPVASPPKEEVVDIVVKMELDPVKKANAPAAAIRMYERPITLKLRRGEIMFRALEVMGDKLQRAPDDIILIYEGKRVYSRDTARQLGILGGSSVEMKGYEKSYWDRLEAERLRRIENFDLDSDRSPSPQLASHAKTQTQAHAQISAASNPKYQSQSLGASQLYAGLAPLVVEPPNPYTQNPARANNNSPPEGAEDSIKLVVRGADGKEARMKVAKTVTAHTVLRFYCKKIDRPKDDANKMELVFDGETMGKDTTVGDMDCEDGDMLEVKIL</sequence>
<evidence type="ECO:0000313" key="4">
    <source>
        <dbReference type="Proteomes" id="UP000199727"/>
    </source>
</evidence>
<dbReference type="Proteomes" id="UP000199727">
    <property type="component" value="Unassembled WGS sequence"/>
</dbReference>
<feature type="compositionally biased region" description="Polar residues" evidence="1">
    <location>
        <begin position="420"/>
        <end position="432"/>
    </location>
</feature>
<feature type="compositionally biased region" description="Basic and acidic residues" evidence="1">
    <location>
        <begin position="190"/>
        <end position="201"/>
    </location>
</feature>
<evidence type="ECO:0000313" key="3">
    <source>
        <dbReference type="EMBL" id="OXG30316.1"/>
    </source>
</evidence>
<dbReference type="InterPro" id="IPR029071">
    <property type="entry name" value="Ubiquitin-like_domsf"/>
</dbReference>
<feature type="compositionally biased region" description="Polar residues" evidence="1">
    <location>
        <begin position="368"/>
        <end position="394"/>
    </location>
</feature>
<dbReference type="AlphaFoldDB" id="A0A854QLW2"/>
<dbReference type="CDD" id="cd17080">
    <property type="entry name" value="Ubl_SLD2_Esc2_like"/>
    <property type="match status" value="1"/>
</dbReference>
<dbReference type="Pfam" id="PF11976">
    <property type="entry name" value="Rad60-SLD"/>
    <property type="match status" value="1"/>
</dbReference>
<organism evidence="3 4">
    <name type="scientific">Cryptococcus neoformans Tu259-1</name>
    <dbReference type="NCBI Taxonomy" id="1230072"/>
    <lineage>
        <taxon>Eukaryota</taxon>
        <taxon>Fungi</taxon>
        <taxon>Dikarya</taxon>
        <taxon>Basidiomycota</taxon>
        <taxon>Agaricomycotina</taxon>
        <taxon>Tremellomycetes</taxon>
        <taxon>Tremellales</taxon>
        <taxon>Cryptococcaceae</taxon>
        <taxon>Cryptococcus</taxon>
        <taxon>Cryptococcus neoformans species complex</taxon>
    </lineage>
</organism>
<name>A0A854QLW2_CRYNE</name>
<feature type="compositionally biased region" description="Pro residues" evidence="1">
    <location>
        <begin position="108"/>
        <end position="120"/>
    </location>
</feature>
<evidence type="ECO:0000256" key="1">
    <source>
        <dbReference type="SAM" id="MobiDB-lite"/>
    </source>
</evidence>
<feature type="region of interest" description="Disordered" evidence="1">
    <location>
        <begin position="362"/>
        <end position="394"/>
    </location>
</feature>
<feature type="region of interest" description="Disordered" evidence="1">
    <location>
        <begin position="417"/>
        <end position="437"/>
    </location>
</feature>
<comment type="caution">
    <text evidence="3">The sequence shown here is derived from an EMBL/GenBank/DDBJ whole genome shotgun (WGS) entry which is preliminary data.</text>
</comment>
<reference evidence="3 4" key="1">
    <citation type="submission" date="2017-06" db="EMBL/GenBank/DDBJ databases">
        <title>Global population genomics of the pathogenic fungus Cryptococcus neoformans var. grubii.</title>
        <authorList>
            <person name="Cuomo C."/>
            <person name="Litvintseva A."/>
            <person name="Chen Y."/>
            <person name="Young S."/>
            <person name="Zeng Q."/>
            <person name="Chapman S."/>
            <person name="Gujja S."/>
            <person name="Saif S."/>
            <person name="Birren B."/>
        </authorList>
    </citation>
    <scope>NUCLEOTIDE SEQUENCE [LARGE SCALE GENOMIC DNA]</scope>
    <source>
        <strain evidence="3 4">Tu259-1</strain>
    </source>
</reference>
<dbReference type="PROSITE" id="PS51257">
    <property type="entry name" value="PROKAR_LIPOPROTEIN"/>
    <property type="match status" value="1"/>
</dbReference>
<dbReference type="OrthoDB" id="442921at2759"/>
<dbReference type="SUPFAM" id="SSF54236">
    <property type="entry name" value="Ubiquitin-like"/>
    <property type="match status" value="2"/>
</dbReference>
<accession>A0A854QLW2</accession>
<evidence type="ECO:0000259" key="2">
    <source>
        <dbReference type="Pfam" id="PF11976"/>
    </source>
</evidence>
<dbReference type="InterPro" id="IPR022617">
    <property type="entry name" value="Rad60/SUMO-like_dom"/>
</dbReference>
<proteinExistence type="predicted"/>
<feature type="compositionally biased region" description="Basic and acidic residues" evidence="1">
    <location>
        <begin position="46"/>
        <end position="71"/>
    </location>
</feature>
<feature type="compositionally biased region" description="Basic residues" evidence="1">
    <location>
        <begin position="131"/>
        <end position="143"/>
    </location>
</feature>
<protein>
    <recommendedName>
        <fullName evidence="2">Rad60/SUMO-like domain-containing protein</fullName>
    </recommendedName>
</protein>
<gene>
    <name evidence="3" type="ORF">C361_00149</name>
</gene>